<dbReference type="InterPro" id="IPR037069">
    <property type="entry name" value="AcylCoA_DH/ox_N_sf"/>
</dbReference>
<dbReference type="Pfam" id="PF02771">
    <property type="entry name" value="Acyl-CoA_dh_N"/>
    <property type="match status" value="1"/>
</dbReference>
<feature type="domain" description="Acyl-CoA dehydrogenase C-terminal" evidence="3">
    <location>
        <begin position="245"/>
        <end position="366"/>
    </location>
</feature>
<dbReference type="InterPro" id="IPR036250">
    <property type="entry name" value="AcylCo_DH-like_C"/>
</dbReference>
<sequence>MTAELLITPTLPSLAIGDLLQVAAKLADGFAAQAAAIDRPGAFPVNEFGQLSRAGFLAAPLRPALGGCGLGIDAATTPTLLRLLKHIGRGNLAVGRVYEGHVNALQLIQTFGTAAQIEHYGREAREQHQLFGVWNAEDADGLKVLPLGEGLYRLEGAKTFCSGGGYVERPFVNGKLPDGTWQMCIVPMDQAQTECDRSWWQPMGMRATASYKIDFSGVELGAEALIGQPGDYLRQPWLTAGVVRFAAVQLGGAEALLDLTRQYLQNEQRTEHPSQQERLGQMAIAIETGNLWLRGAGELLAVYDPQFGGEPLGDHPHPERLLAYANMTRTAVEQICMDVMQLCQRSVGTRGLLPPHALERVLRDLTLYLRQPVYDAAIAGVGAYALSQTTAADRLWQL</sequence>
<evidence type="ECO:0000256" key="1">
    <source>
        <dbReference type="ARBA" id="ARBA00023002"/>
    </source>
</evidence>
<dbReference type="Gene3D" id="2.40.110.10">
    <property type="entry name" value="Butyryl-CoA Dehydrogenase, subunit A, domain 2"/>
    <property type="match status" value="1"/>
</dbReference>
<gene>
    <name evidence="4" type="ORF">DCF17_08670</name>
</gene>
<dbReference type="PANTHER" id="PTHR43884">
    <property type="entry name" value="ACYL-COA DEHYDROGENASE"/>
    <property type="match status" value="1"/>
</dbReference>
<dbReference type="InterPro" id="IPR013786">
    <property type="entry name" value="AcylCoA_DH/ox_N"/>
</dbReference>
<accession>A0A2W4WH41</accession>
<dbReference type="InterPro" id="IPR009100">
    <property type="entry name" value="AcylCoA_DH/oxidase_NM_dom_sf"/>
</dbReference>
<dbReference type="PANTHER" id="PTHR43884:SF12">
    <property type="entry name" value="ISOVALERYL-COA DEHYDROGENASE, MITOCHONDRIAL-RELATED"/>
    <property type="match status" value="1"/>
</dbReference>
<proteinExistence type="predicted"/>
<dbReference type="InterPro" id="IPR046373">
    <property type="entry name" value="Acyl-CoA_Oxase/DH_mid-dom_sf"/>
</dbReference>
<dbReference type="SUPFAM" id="SSF56645">
    <property type="entry name" value="Acyl-CoA dehydrogenase NM domain-like"/>
    <property type="match status" value="1"/>
</dbReference>
<evidence type="ECO:0000313" key="4">
    <source>
        <dbReference type="EMBL" id="PZO42507.1"/>
    </source>
</evidence>
<dbReference type="PIRSF" id="PIRSF016578">
    <property type="entry name" value="HsaA"/>
    <property type="match status" value="1"/>
</dbReference>
<comment type="caution">
    <text evidence="4">The sequence shown here is derived from an EMBL/GenBank/DDBJ whole genome shotgun (WGS) entry which is preliminary data.</text>
</comment>
<evidence type="ECO:0000259" key="2">
    <source>
        <dbReference type="Pfam" id="PF02771"/>
    </source>
</evidence>
<dbReference type="GO" id="GO:0050660">
    <property type="term" value="F:flavin adenine dinucleotide binding"/>
    <property type="evidence" value="ECO:0007669"/>
    <property type="project" value="InterPro"/>
</dbReference>
<dbReference type="SUPFAM" id="SSF47203">
    <property type="entry name" value="Acyl-CoA dehydrogenase C-terminal domain-like"/>
    <property type="match status" value="1"/>
</dbReference>
<dbReference type="Gene3D" id="1.10.540.10">
    <property type="entry name" value="Acyl-CoA dehydrogenase/oxidase, N-terminal domain"/>
    <property type="match status" value="1"/>
</dbReference>
<name>A0A2W4WH41_9CYAN</name>
<evidence type="ECO:0000313" key="5">
    <source>
        <dbReference type="Proteomes" id="UP000249081"/>
    </source>
</evidence>
<dbReference type="Pfam" id="PF08028">
    <property type="entry name" value="Acyl-CoA_dh_2"/>
    <property type="match status" value="1"/>
</dbReference>
<evidence type="ECO:0000259" key="3">
    <source>
        <dbReference type="Pfam" id="PF08028"/>
    </source>
</evidence>
<reference evidence="4 5" key="2">
    <citation type="submission" date="2018-06" db="EMBL/GenBank/DDBJ databases">
        <title>Metagenomic assembly of (sub)arctic Cyanobacteria and their associated microbiome from non-axenic cultures.</title>
        <authorList>
            <person name="Baurain D."/>
        </authorList>
    </citation>
    <scope>NUCLEOTIDE SEQUENCE [LARGE SCALE GENOMIC DNA]</scope>
    <source>
        <strain evidence="4">ULC041bin1</strain>
    </source>
</reference>
<dbReference type="AlphaFoldDB" id="A0A2W4WH41"/>
<reference evidence="5" key="1">
    <citation type="submission" date="2018-04" db="EMBL/GenBank/DDBJ databases">
        <authorList>
            <person name="Cornet L."/>
        </authorList>
    </citation>
    <scope>NUCLEOTIDE SEQUENCE [LARGE SCALE GENOMIC DNA]</scope>
</reference>
<keyword evidence="1" id="KW-0560">Oxidoreductase</keyword>
<organism evidence="4 5">
    <name type="scientific">Shackletoniella antarctica</name>
    <dbReference type="NCBI Taxonomy" id="268115"/>
    <lineage>
        <taxon>Bacteria</taxon>
        <taxon>Bacillati</taxon>
        <taxon>Cyanobacteriota</taxon>
        <taxon>Cyanophyceae</taxon>
        <taxon>Oculatellales</taxon>
        <taxon>Oculatellaceae</taxon>
        <taxon>Shackletoniella</taxon>
    </lineage>
</organism>
<dbReference type="InterPro" id="IPR013107">
    <property type="entry name" value="Acyl-CoA_DH_C"/>
</dbReference>
<dbReference type="GO" id="GO:0003995">
    <property type="term" value="F:acyl-CoA dehydrogenase activity"/>
    <property type="evidence" value="ECO:0007669"/>
    <property type="project" value="TreeGrafter"/>
</dbReference>
<dbReference type="EMBL" id="QBMN01000047">
    <property type="protein sequence ID" value="PZO42507.1"/>
    <property type="molecule type" value="Genomic_DNA"/>
</dbReference>
<dbReference type="Gene3D" id="1.20.140.10">
    <property type="entry name" value="Butyryl-CoA Dehydrogenase, subunit A, domain 3"/>
    <property type="match status" value="1"/>
</dbReference>
<dbReference type="Proteomes" id="UP000249081">
    <property type="component" value="Unassembled WGS sequence"/>
</dbReference>
<protein>
    <submittedName>
        <fullName evidence="4">Acyl-CoA dehydrogenase</fullName>
    </submittedName>
</protein>
<feature type="domain" description="Acyl-CoA dehydrogenase/oxidase N-terminal" evidence="2">
    <location>
        <begin position="26"/>
        <end position="120"/>
    </location>
</feature>